<organism evidence="3 4">
    <name type="scientific">Lentinus tigrinus ALCF2SS1-6</name>
    <dbReference type="NCBI Taxonomy" id="1328759"/>
    <lineage>
        <taxon>Eukaryota</taxon>
        <taxon>Fungi</taxon>
        <taxon>Dikarya</taxon>
        <taxon>Basidiomycota</taxon>
        <taxon>Agaricomycotina</taxon>
        <taxon>Agaricomycetes</taxon>
        <taxon>Polyporales</taxon>
        <taxon>Polyporaceae</taxon>
        <taxon>Lentinus</taxon>
    </lineage>
</organism>
<feature type="transmembrane region" description="Helical" evidence="2">
    <location>
        <begin position="36"/>
        <end position="60"/>
    </location>
</feature>
<dbReference type="AlphaFoldDB" id="A0A5C2RN82"/>
<evidence type="ECO:0000256" key="1">
    <source>
        <dbReference type="SAM" id="MobiDB-lite"/>
    </source>
</evidence>
<dbReference type="OrthoDB" id="3214103at2759"/>
<dbReference type="Proteomes" id="UP000313359">
    <property type="component" value="Unassembled WGS sequence"/>
</dbReference>
<protein>
    <submittedName>
        <fullName evidence="3">Uncharacterized protein</fullName>
    </submittedName>
</protein>
<accession>A0A5C2RN82</accession>
<dbReference type="EMBL" id="ML122340">
    <property type="protein sequence ID" value="RPD52784.1"/>
    <property type="molecule type" value="Genomic_DNA"/>
</dbReference>
<keyword evidence="2" id="KW-1133">Transmembrane helix</keyword>
<feature type="transmembrane region" description="Helical" evidence="2">
    <location>
        <begin position="279"/>
        <end position="300"/>
    </location>
</feature>
<keyword evidence="4" id="KW-1185">Reference proteome</keyword>
<proteinExistence type="predicted"/>
<feature type="transmembrane region" description="Helical" evidence="2">
    <location>
        <begin position="183"/>
        <end position="201"/>
    </location>
</feature>
<feature type="transmembrane region" description="Helical" evidence="2">
    <location>
        <begin position="320"/>
        <end position="342"/>
    </location>
</feature>
<evidence type="ECO:0000256" key="2">
    <source>
        <dbReference type="SAM" id="Phobius"/>
    </source>
</evidence>
<keyword evidence="2" id="KW-0472">Membrane</keyword>
<feature type="transmembrane region" description="Helical" evidence="2">
    <location>
        <begin position="72"/>
        <end position="94"/>
    </location>
</feature>
<feature type="compositionally biased region" description="Basic and acidic residues" evidence="1">
    <location>
        <begin position="421"/>
        <end position="434"/>
    </location>
</feature>
<feature type="transmembrane region" description="Helical" evidence="2">
    <location>
        <begin position="231"/>
        <end position="253"/>
    </location>
</feature>
<keyword evidence="2" id="KW-0812">Transmembrane</keyword>
<sequence>MDPRVALVNMSQIVHTALQQVEQIFEYEWSYLKESAINLALLTAFFGLSTVLALVAAYVLISKKITRRATALMLFAIVVMWASTTAYWIAYILVMARVYNKLRELTSQSLGGVVVMQTCLVSSLGAGSAIGNCSLEIPDALAFFHEAYWLRDCTETASLTVEVVIGDAIVWWRAWVLWPNGRIVRSVCIVMLLLTMVSGILDARYACIPAHSAASATADLDGSFLTLSGDIWGIVACYLSFLTNFVATVLIAYRALQHRRAIMSYLQASSRRTQVERTLALLVESGVLYCAVWVVVSIYATSDIFPNLKLVVFAEGFTYVMRDCLVPLIGIYPTLIITICAIDKSLYERSAHDAQLPSMQFDEPMRNRRGTLSELLSTNSTRTAVETSPRISSHDLEEIPSHGPTGIVRARPSGGPMDKSGLGHDTLRDDMYLS</sequence>
<feature type="region of interest" description="Disordered" evidence="1">
    <location>
        <begin position="386"/>
        <end position="434"/>
    </location>
</feature>
<reference evidence="3" key="1">
    <citation type="journal article" date="2018" name="Genome Biol. Evol.">
        <title>Genomics and development of Lentinus tigrinus, a white-rot wood-decaying mushroom with dimorphic fruiting bodies.</title>
        <authorList>
            <person name="Wu B."/>
            <person name="Xu Z."/>
            <person name="Knudson A."/>
            <person name="Carlson A."/>
            <person name="Chen N."/>
            <person name="Kovaka S."/>
            <person name="LaButti K."/>
            <person name="Lipzen A."/>
            <person name="Pennachio C."/>
            <person name="Riley R."/>
            <person name="Schakwitz W."/>
            <person name="Umezawa K."/>
            <person name="Ohm R.A."/>
            <person name="Grigoriev I.V."/>
            <person name="Nagy L.G."/>
            <person name="Gibbons J."/>
            <person name="Hibbett D."/>
        </authorList>
    </citation>
    <scope>NUCLEOTIDE SEQUENCE [LARGE SCALE GENOMIC DNA]</scope>
    <source>
        <strain evidence="3">ALCF2SS1-6</strain>
    </source>
</reference>
<gene>
    <name evidence="3" type="ORF">L227DRAFT_581923</name>
</gene>
<evidence type="ECO:0000313" key="3">
    <source>
        <dbReference type="EMBL" id="RPD52784.1"/>
    </source>
</evidence>
<name>A0A5C2RN82_9APHY</name>
<evidence type="ECO:0000313" key="4">
    <source>
        <dbReference type="Proteomes" id="UP000313359"/>
    </source>
</evidence>